<dbReference type="EMBL" id="CP042437">
    <property type="protein sequence ID" value="QEC79047.1"/>
    <property type="molecule type" value="Genomic_DNA"/>
</dbReference>
<keyword evidence="2" id="KW-0489">Methyltransferase</keyword>
<sequence length="259" mass="29452">MMKDLLSRLLTPYLKYKIKQSLQTSAQKKADLLEIERKQAFYSSFINSGDVCFDVGANMGNRIDPFLKIGARVIAIEPQKICNAFLSAKYGKRITVIKKGLGDSETVKDFHLSDESILSSFSAEWIEGVQESKRFGDNKWRKTIPVEITTADKLISQFGLPSYIKIDVEGYELEVLKGLNHPIAMISYEYTVPEQSERAIMCIKQIELTNKNIECNYSIGESMEWALDSWLDASAMIKHISSKQFTDTNFGDVYVRTKQ</sequence>
<dbReference type="InterPro" id="IPR006342">
    <property type="entry name" value="FkbM_mtfrase"/>
</dbReference>
<reference evidence="2 3" key="1">
    <citation type="journal article" date="2013" name="J. Microbiol.">
        <title>Mucilaginibacter ginsenosidivorax sp. nov., with ginsenoside converting activity isolated from sediment.</title>
        <authorList>
            <person name="Kim J.K."/>
            <person name="Choi T.E."/>
            <person name="Liu Q.M."/>
            <person name="Park H.Y."/>
            <person name="Yi T.H."/>
            <person name="Yoon M.H."/>
            <person name="Kim S.C."/>
            <person name="Im W.T."/>
        </authorList>
    </citation>
    <scope>NUCLEOTIDE SEQUENCE [LARGE SCALE GENOMIC DNA]</scope>
    <source>
        <strain evidence="2 3">KHI28</strain>
    </source>
</reference>
<dbReference type="InterPro" id="IPR029063">
    <property type="entry name" value="SAM-dependent_MTases_sf"/>
</dbReference>
<dbReference type="InterPro" id="IPR052514">
    <property type="entry name" value="SAM-dependent_MTase"/>
</dbReference>
<dbReference type="Proteomes" id="UP000321362">
    <property type="component" value="Chromosome"/>
</dbReference>
<proteinExistence type="predicted"/>
<dbReference type="GO" id="GO:0008168">
    <property type="term" value="F:methyltransferase activity"/>
    <property type="evidence" value="ECO:0007669"/>
    <property type="project" value="UniProtKB-KW"/>
</dbReference>
<feature type="domain" description="Methyltransferase FkbM" evidence="1">
    <location>
        <begin position="54"/>
        <end position="191"/>
    </location>
</feature>
<dbReference type="SUPFAM" id="SSF53335">
    <property type="entry name" value="S-adenosyl-L-methionine-dependent methyltransferases"/>
    <property type="match status" value="1"/>
</dbReference>
<name>A0A5B8W6G7_9SPHI</name>
<protein>
    <submittedName>
        <fullName evidence="2">FkbM family methyltransferase</fullName>
    </submittedName>
</protein>
<keyword evidence="2" id="KW-0808">Transferase</keyword>
<dbReference type="OrthoDB" id="663022at2"/>
<dbReference type="KEGG" id="mgk:FSB76_24990"/>
<dbReference type="GO" id="GO:0032259">
    <property type="term" value="P:methylation"/>
    <property type="evidence" value="ECO:0007669"/>
    <property type="project" value="UniProtKB-KW"/>
</dbReference>
<dbReference type="Gene3D" id="3.40.50.150">
    <property type="entry name" value="Vaccinia Virus protein VP39"/>
    <property type="match status" value="1"/>
</dbReference>
<dbReference type="AlphaFoldDB" id="A0A5B8W6G7"/>
<evidence type="ECO:0000313" key="3">
    <source>
        <dbReference type="Proteomes" id="UP000321362"/>
    </source>
</evidence>
<dbReference type="NCBIfam" id="TIGR01444">
    <property type="entry name" value="fkbM_fam"/>
    <property type="match status" value="1"/>
</dbReference>
<evidence type="ECO:0000259" key="1">
    <source>
        <dbReference type="Pfam" id="PF05050"/>
    </source>
</evidence>
<keyword evidence="3" id="KW-1185">Reference proteome</keyword>
<dbReference type="Pfam" id="PF05050">
    <property type="entry name" value="Methyltransf_21"/>
    <property type="match status" value="1"/>
</dbReference>
<dbReference type="PANTHER" id="PTHR34203">
    <property type="entry name" value="METHYLTRANSFERASE, FKBM FAMILY PROTEIN"/>
    <property type="match status" value="1"/>
</dbReference>
<dbReference type="PANTHER" id="PTHR34203:SF15">
    <property type="entry name" value="SLL1173 PROTEIN"/>
    <property type="match status" value="1"/>
</dbReference>
<accession>A0A5B8W6G7</accession>
<organism evidence="2 3">
    <name type="scientific">Mucilaginibacter ginsenosidivorax</name>
    <dbReference type="NCBI Taxonomy" id="862126"/>
    <lineage>
        <taxon>Bacteria</taxon>
        <taxon>Pseudomonadati</taxon>
        <taxon>Bacteroidota</taxon>
        <taxon>Sphingobacteriia</taxon>
        <taxon>Sphingobacteriales</taxon>
        <taxon>Sphingobacteriaceae</taxon>
        <taxon>Mucilaginibacter</taxon>
    </lineage>
</organism>
<gene>
    <name evidence="2" type="ORF">FSB76_24990</name>
</gene>
<dbReference type="RefSeq" id="WP_147058261.1">
    <property type="nucleotide sequence ID" value="NZ_CP042437.1"/>
</dbReference>
<evidence type="ECO:0000313" key="2">
    <source>
        <dbReference type="EMBL" id="QEC79047.1"/>
    </source>
</evidence>